<reference evidence="2 3" key="1">
    <citation type="submission" date="2016-07" db="EMBL/GenBank/DDBJ databases">
        <title>Multiple horizontal gene transfer events from other fungi enriched the ability of initially mycotrophic Trichoderma (Ascomycota) to feed on dead plant biomass.</title>
        <authorList>
            <consortium name="DOE Joint Genome Institute"/>
            <person name="Aerts A."/>
            <person name="Atanasova L."/>
            <person name="Chenthamara K."/>
            <person name="Zhang J."/>
            <person name="Grujic M."/>
            <person name="Henrissat B."/>
            <person name="Kuo A."/>
            <person name="Salamov A."/>
            <person name="Lipzen A."/>
            <person name="Labutti K."/>
            <person name="Barry K."/>
            <person name="Miao Y."/>
            <person name="Rahimi M.J."/>
            <person name="Shen Q."/>
            <person name="Grigoriev I.V."/>
            <person name="Kubicek C.P."/>
            <person name="Druzhinina I.S."/>
        </authorList>
    </citation>
    <scope>NUCLEOTIDE SEQUENCE [LARGE SCALE GENOMIC DNA]</scope>
    <source>
        <strain evidence="2 3">ATCC 18648</strain>
    </source>
</reference>
<evidence type="ECO:0000313" key="2">
    <source>
        <dbReference type="EMBL" id="PTB76875.1"/>
    </source>
</evidence>
<feature type="region of interest" description="Disordered" evidence="1">
    <location>
        <begin position="1"/>
        <end position="42"/>
    </location>
</feature>
<dbReference type="AlphaFoldDB" id="A0A2T4C5P5"/>
<evidence type="ECO:0000256" key="1">
    <source>
        <dbReference type="SAM" id="MobiDB-lite"/>
    </source>
</evidence>
<gene>
    <name evidence="2" type="ORF">M440DRAFT_1401223</name>
</gene>
<protein>
    <submittedName>
        <fullName evidence="2">Uncharacterized protein</fullName>
    </submittedName>
</protein>
<feature type="compositionally biased region" description="Polar residues" evidence="1">
    <location>
        <begin position="15"/>
        <end position="28"/>
    </location>
</feature>
<sequence>MHTHIPPQSPKIKVNLTQPASHRTTQHPSHPPSDRTQHLSPKYILTTAAYPLPHGEK</sequence>
<proteinExistence type="predicted"/>
<accession>A0A2T4C5P5</accession>
<dbReference type="EMBL" id="KZ679131">
    <property type="protein sequence ID" value="PTB76875.1"/>
    <property type="molecule type" value="Genomic_DNA"/>
</dbReference>
<evidence type="ECO:0000313" key="3">
    <source>
        <dbReference type="Proteomes" id="UP000240760"/>
    </source>
</evidence>
<dbReference type="Proteomes" id="UP000240760">
    <property type="component" value="Unassembled WGS sequence"/>
</dbReference>
<name>A0A2T4C5P5_TRILO</name>
<organism evidence="2 3">
    <name type="scientific">Trichoderma longibrachiatum ATCC 18648</name>
    <dbReference type="NCBI Taxonomy" id="983965"/>
    <lineage>
        <taxon>Eukaryota</taxon>
        <taxon>Fungi</taxon>
        <taxon>Dikarya</taxon>
        <taxon>Ascomycota</taxon>
        <taxon>Pezizomycotina</taxon>
        <taxon>Sordariomycetes</taxon>
        <taxon>Hypocreomycetidae</taxon>
        <taxon>Hypocreales</taxon>
        <taxon>Hypocreaceae</taxon>
        <taxon>Trichoderma</taxon>
    </lineage>
</organism>
<keyword evidence="3" id="KW-1185">Reference proteome</keyword>